<evidence type="ECO:0000313" key="1">
    <source>
        <dbReference type="EMBL" id="KAK7437502.1"/>
    </source>
</evidence>
<evidence type="ECO:0000313" key="2">
    <source>
        <dbReference type="Proteomes" id="UP001498398"/>
    </source>
</evidence>
<protein>
    <submittedName>
        <fullName evidence="1">Uncharacterized protein</fullName>
    </submittedName>
</protein>
<dbReference type="Proteomes" id="UP001498398">
    <property type="component" value="Unassembled WGS sequence"/>
</dbReference>
<comment type="caution">
    <text evidence="1">The sequence shown here is derived from an EMBL/GenBank/DDBJ whole genome shotgun (WGS) entry which is preliminary data.</text>
</comment>
<proteinExistence type="predicted"/>
<name>A0ABR1INW4_9AGAR</name>
<reference evidence="1 2" key="1">
    <citation type="submission" date="2024-01" db="EMBL/GenBank/DDBJ databases">
        <title>A draft genome for the cacao thread blight pathogen Marasmiellus scandens.</title>
        <authorList>
            <person name="Baruah I.K."/>
            <person name="Leung J."/>
            <person name="Bukari Y."/>
            <person name="Amoako-Attah I."/>
            <person name="Meinhardt L.W."/>
            <person name="Bailey B.A."/>
            <person name="Cohen S.P."/>
        </authorList>
    </citation>
    <scope>NUCLEOTIDE SEQUENCE [LARGE SCALE GENOMIC DNA]</scope>
    <source>
        <strain evidence="1 2">GH-19</strain>
    </source>
</reference>
<sequence length="185" mass="20663">MFTNFLSSLSQVLSKTVFLPLFAAGMATIRSLTVYSRVQDALGDQHVAGYLLVELGRSRKRNMTILCALLGYYAQLDYLTAAEWMVFLILISNSITAFYESVYPGDIKVSLPFEGAHLQVDQYYVDYTAFSFHTTTLDPRLVGPYGSCCRDRSRLQKSSCNNRLPTDPSVGLGTFGVFFEENETG</sequence>
<keyword evidence="2" id="KW-1185">Reference proteome</keyword>
<gene>
    <name evidence="1" type="ORF">VKT23_018574</name>
</gene>
<dbReference type="EMBL" id="JBANRG010000085">
    <property type="protein sequence ID" value="KAK7437502.1"/>
    <property type="molecule type" value="Genomic_DNA"/>
</dbReference>
<accession>A0ABR1INW4</accession>
<organism evidence="1 2">
    <name type="scientific">Marasmiellus scandens</name>
    <dbReference type="NCBI Taxonomy" id="2682957"/>
    <lineage>
        <taxon>Eukaryota</taxon>
        <taxon>Fungi</taxon>
        <taxon>Dikarya</taxon>
        <taxon>Basidiomycota</taxon>
        <taxon>Agaricomycotina</taxon>
        <taxon>Agaricomycetes</taxon>
        <taxon>Agaricomycetidae</taxon>
        <taxon>Agaricales</taxon>
        <taxon>Marasmiineae</taxon>
        <taxon>Omphalotaceae</taxon>
        <taxon>Marasmiellus</taxon>
    </lineage>
</organism>